<dbReference type="Proteomes" id="UP001154114">
    <property type="component" value="Chromosome 8"/>
</dbReference>
<dbReference type="Gene3D" id="2.10.25.10">
    <property type="entry name" value="Laminin"/>
    <property type="match status" value="3"/>
</dbReference>
<dbReference type="Pfam" id="PF01826">
    <property type="entry name" value="TIL"/>
    <property type="match status" value="2"/>
</dbReference>
<keyword evidence="1" id="KW-0646">Protease inhibitor</keyword>
<dbReference type="CDD" id="cd19941">
    <property type="entry name" value="TIL"/>
    <property type="match status" value="2"/>
</dbReference>
<feature type="domain" description="TIL" evidence="3">
    <location>
        <begin position="237"/>
        <end position="296"/>
    </location>
</feature>
<reference evidence="4" key="1">
    <citation type="submission" date="2021-12" db="EMBL/GenBank/DDBJ databases">
        <authorList>
            <person name="King R."/>
        </authorList>
    </citation>
    <scope>NUCLEOTIDE SEQUENCE</scope>
</reference>
<dbReference type="EMBL" id="LR824011">
    <property type="protein sequence ID" value="CAD0198470.1"/>
    <property type="molecule type" value="Genomic_DNA"/>
</dbReference>
<dbReference type="InterPro" id="IPR051368">
    <property type="entry name" value="SerProtInhib-TIL_Domain"/>
</dbReference>
<evidence type="ECO:0000259" key="3">
    <source>
        <dbReference type="Pfam" id="PF01826"/>
    </source>
</evidence>
<sequence length="392" mass="43648">MSICPDLALSSSWSFNSSQCTSEEALLALKSTQIKTILTSEPLNCRPDEEVQCLQCPGELTCRQPSDPGVACLAWFNQPCYRQCVCKDGRYRKKDGSCITEEECDSLKCTGAHEKLECHGICDTACESLGRHNKTHCPSTPIGCLKQCYCEDGYARDDQNNCIPIEQCEPLNCRPDEEELCLQCPGEKKCQLPGDQGISCLAWFNQPCYRQCACKDGRLRKKDGSCITEEECDSLKCTNPHEKLECHGICDTACESLDRQNKTHCPSMPIGCLERCYCEDGYARDEQYNCIPVEQCGTLKEEGITHLWVHPPFTYPASFSVPTGCPNHQTASSKPCSVINQMHPRSSLILATSLWSPFGHGSTPSLQKHIDYLSIVALHPITKEVYPVTLYA</sequence>
<dbReference type="PANTHER" id="PTHR23259">
    <property type="entry name" value="RIDDLE"/>
    <property type="match status" value="1"/>
</dbReference>
<feature type="domain" description="TIL" evidence="3">
    <location>
        <begin position="109"/>
        <end position="168"/>
    </location>
</feature>
<keyword evidence="5" id="KW-1185">Reference proteome</keyword>
<proteinExistence type="predicted"/>
<dbReference type="GO" id="GO:0030414">
    <property type="term" value="F:peptidase inhibitor activity"/>
    <property type="evidence" value="ECO:0007669"/>
    <property type="project" value="UniProtKB-KW"/>
</dbReference>
<dbReference type="OrthoDB" id="6236007at2759"/>
<protein>
    <recommendedName>
        <fullName evidence="3">TIL domain-containing protein</fullName>
    </recommendedName>
</protein>
<dbReference type="AlphaFoldDB" id="A0A9N8KU83"/>
<evidence type="ECO:0000256" key="2">
    <source>
        <dbReference type="ARBA" id="ARBA00023157"/>
    </source>
</evidence>
<organism evidence="4 5">
    <name type="scientific">Chrysodeixis includens</name>
    <name type="common">Soybean looper</name>
    <name type="synonym">Pseudoplusia includens</name>
    <dbReference type="NCBI Taxonomy" id="689277"/>
    <lineage>
        <taxon>Eukaryota</taxon>
        <taxon>Metazoa</taxon>
        <taxon>Ecdysozoa</taxon>
        <taxon>Arthropoda</taxon>
        <taxon>Hexapoda</taxon>
        <taxon>Insecta</taxon>
        <taxon>Pterygota</taxon>
        <taxon>Neoptera</taxon>
        <taxon>Endopterygota</taxon>
        <taxon>Lepidoptera</taxon>
        <taxon>Glossata</taxon>
        <taxon>Ditrysia</taxon>
        <taxon>Noctuoidea</taxon>
        <taxon>Noctuidae</taxon>
        <taxon>Plusiinae</taxon>
        <taxon>Chrysodeixis</taxon>
    </lineage>
</organism>
<dbReference type="SUPFAM" id="SSF57567">
    <property type="entry name" value="Serine protease inhibitors"/>
    <property type="match status" value="3"/>
</dbReference>
<name>A0A9N8KU83_CHRIL</name>
<dbReference type="PANTHER" id="PTHR23259:SF70">
    <property type="entry name" value="ACCESSORY GLAND PROTEIN ACP62F-RELATED"/>
    <property type="match status" value="1"/>
</dbReference>
<evidence type="ECO:0000313" key="4">
    <source>
        <dbReference type="EMBL" id="CAD0198470.1"/>
    </source>
</evidence>
<accession>A0A9N8KU83</accession>
<keyword evidence="2" id="KW-1015">Disulfide bond</keyword>
<evidence type="ECO:0000256" key="1">
    <source>
        <dbReference type="ARBA" id="ARBA00022690"/>
    </source>
</evidence>
<dbReference type="InterPro" id="IPR002919">
    <property type="entry name" value="TIL_dom"/>
</dbReference>
<dbReference type="InterPro" id="IPR036084">
    <property type="entry name" value="Ser_inhib-like_sf"/>
</dbReference>
<gene>
    <name evidence="4" type="ORF">CINC_LOCUS12743</name>
</gene>
<evidence type="ECO:0000313" key="5">
    <source>
        <dbReference type="Proteomes" id="UP001154114"/>
    </source>
</evidence>